<feature type="region of interest" description="Disordered" evidence="6">
    <location>
        <begin position="244"/>
        <end position="285"/>
    </location>
</feature>
<dbReference type="InterPro" id="IPR036511">
    <property type="entry name" value="TGT-like_sf"/>
</dbReference>
<keyword evidence="1 5" id="KW-0963">Cytoplasm</keyword>
<dbReference type="GO" id="GO:0006400">
    <property type="term" value="P:tRNA modification"/>
    <property type="evidence" value="ECO:0007669"/>
    <property type="project" value="InterPro"/>
</dbReference>
<comment type="subunit">
    <text evidence="5">Heterodimer of a catalytic subunit and an accessory subunit.</text>
</comment>
<feature type="binding site" evidence="5">
    <location>
        <position position="315"/>
    </location>
    <ligand>
        <name>Zn(2+)</name>
        <dbReference type="ChEBI" id="CHEBI:29105"/>
    </ligand>
</feature>
<evidence type="ECO:0000313" key="8">
    <source>
        <dbReference type="EMBL" id="KAI3430526.1"/>
    </source>
</evidence>
<feature type="domain" description="tRNA-guanine(15) transglycosylase-like" evidence="7">
    <location>
        <begin position="19"/>
        <end position="374"/>
    </location>
</feature>
<organism evidence="8 9">
    <name type="scientific">Chlorella vulgaris</name>
    <name type="common">Green alga</name>
    <dbReference type="NCBI Taxonomy" id="3077"/>
    <lineage>
        <taxon>Eukaryota</taxon>
        <taxon>Viridiplantae</taxon>
        <taxon>Chlorophyta</taxon>
        <taxon>core chlorophytes</taxon>
        <taxon>Trebouxiophyceae</taxon>
        <taxon>Chlorellales</taxon>
        <taxon>Chlorellaceae</taxon>
        <taxon>Chlorella clade</taxon>
        <taxon>Chlorella</taxon>
    </lineage>
</organism>
<dbReference type="InterPro" id="IPR050852">
    <property type="entry name" value="Queuine_tRNA-ribosyltrfase"/>
</dbReference>
<evidence type="ECO:0000256" key="5">
    <source>
        <dbReference type="HAMAP-Rule" id="MF_03043"/>
    </source>
</evidence>
<evidence type="ECO:0000259" key="7">
    <source>
        <dbReference type="Pfam" id="PF01702"/>
    </source>
</evidence>
<sequence>MLETLTDVQALSLDVLQFLTQPKPEVLRGFPGSGRRFLAMDGRFVLVATARDPGIYEYAGAMRQATNNHASVTVHTGSSNVTPAQYMQAVAALAPDVWVALSDDVPSDCRPDRAAKAVDRSAAWLSECMSVAAAAPELSGAAVFAAVQGGQYLRERQRCAETMAAQPGVAGFVLAGLGTGESPSQRRQIVEQVVQRLPAAAPRLLCSVGTPEEMLEAVAQGIDMFDMGYLAGVTAGGYALSFPLDPGAQQQQQQQQPMPASSGSASTDKAPAADGSSDADAAADGGQDCSKINLWAVAYRTDKRPLLPGCNCFACANHTRAYLHHLLQAHEMTAQVLLEVHNTHHYLQFFKAIRASIAAGTFAAYHEGFLQRRQRLLMGAGW</sequence>
<feature type="compositionally biased region" description="Polar residues" evidence="6">
    <location>
        <begin position="257"/>
        <end position="267"/>
    </location>
</feature>
<dbReference type="AlphaFoldDB" id="A0A9D4YWL8"/>
<evidence type="ECO:0000256" key="6">
    <source>
        <dbReference type="SAM" id="MobiDB-lite"/>
    </source>
</evidence>
<evidence type="ECO:0000256" key="2">
    <source>
        <dbReference type="ARBA" id="ARBA00022694"/>
    </source>
</evidence>
<comment type="similarity">
    <text evidence="5">Belongs to the queuine tRNA-ribosyltransferase family. QTRT2 subfamily.</text>
</comment>
<reference evidence="8" key="2">
    <citation type="submission" date="2020-11" db="EMBL/GenBank/DDBJ databases">
        <authorList>
            <person name="Cecchin M."/>
            <person name="Marcolungo L."/>
            <person name="Rossato M."/>
            <person name="Girolomoni L."/>
            <person name="Cosentino E."/>
            <person name="Cuine S."/>
            <person name="Li-Beisson Y."/>
            <person name="Delledonne M."/>
            <person name="Ballottari M."/>
        </authorList>
    </citation>
    <scope>NUCLEOTIDE SEQUENCE</scope>
    <source>
        <strain evidence="8">211/11P</strain>
        <tissue evidence="8">Whole cell</tissue>
    </source>
</reference>
<name>A0A9D4YWL8_CHLVU</name>
<dbReference type="EMBL" id="SIDB01000007">
    <property type="protein sequence ID" value="KAI3430526.1"/>
    <property type="molecule type" value="Genomic_DNA"/>
</dbReference>
<evidence type="ECO:0000313" key="9">
    <source>
        <dbReference type="Proteomes" id="UP001055712"/>
    </source>
</evidence>
<keyword evidence="3 5" id="KW-0479">Metal-binding</keyword>
<dbReference type="Proteomes" id="UP001055712">
    <property type="component" value="Unassembled WGS sequence"/>
</dbReference>
<evidence type="ECO:0000256" key="3">
    <source>
        <dbReference type="ARBA" id="ARBA00022723"/>
    </source>
</evidence>
<dbReference type="GO" id="GO:0008479">
    <property type="term" value="F:tRNA-guanosine(34) queuine transglycosylase activity"/>
    <property type="evidence" value="ECO:0007669"/>
    <property type="project" value="UniProtKB-UniRule"/>
</dbReference>
<dbReference type="PANTHER" id="PTHR46064:SF1">
    <property type="entry name" value="QUEUINE TRNA-RIBOSYLTRANSFERASE ACCESSORY SUBUNIT 2"/>
    <property type="match status" value="1"/>
</dbReference>
<protein>
    <recommendedName>
        <fullName evidence="5">Queuine tRNA-ribosyltransferase accessory subunit 2</fullName>
    </recommendedName>
    <alternativeName>
        <fullName evidence="5">Queuine tRNA-ribosyltransferase domain-containing protein 1</fullName>
    </alternativeName>
</protein>
<feature type="compositionally biased region" description="Low complexity" evidence="6">
    <location>
        <begin position="272"/>
        <end position="285"/>
    </location>
</feature>
<dbReference type="InterPro" id="IPR028592">
    <property type="entry name" value="QTRTD1"/>
</dbReference>
<dbReference type="PANTHER" id="PTHR46064">
    <property type="entry name" value="QUEUINE TRNA-RIBOSYLTRANSFERASE ACCESSORY SUBUNIT 2"/>
    <property type="match status" value="1"/>
</dbReference>
<feature type="binding site" evidence="5">
    <location>
        <position position="310"/>
    </location>
    <ligand>
        <name>Zn(2+)</name>
        <dbReference type="ChEBI" id="CHEBI:29105"/>
    </ligand>
</feature>
<dbReference type="HAMAP" id="MF_03043">
    <property type="entry name" value="QTRT2"/>
    <property type="match status" value="1"/>
</dbReference>
<accession>A0A9D4YWL8</accession>
<proteinExistence type="inferred from homology"/>
<dbReference type="SUPFAM" id="SSF51713">
    <property type="entry name" value="tRNA-guanine transglycosylase"/>
    <property type="match status" value="1"/>
</dbReference>
<keyword evidence="4 5" id="KW-0862">Zinc</keyword>
<reference evidence="8" key="1">
    <citation type="journal article" date="2019" name="Plant J.">
        <title>Chlorella vulgaris genome assembly and annotation reveals the molecular basis for metabolic acclimation to high light conditions.</title>
        <authorList>
            <person name="Cecchin M."/>
            <person name="Marcolungo L."/>
            <person name="Rossato M."/>
            <person name="Girolomoni L."/>
            <person name="Cosentino E."/>
            <person name="Cuine S."/>
            <person name="Li-Beisson Y."/>
            <person name="Delledonne M."/>
            <person name="Ballottari M."/>
        </authorList>
    </citation>
    <scope>NUCLEOTIDE SEQUENCE</scope>
    <source>
        <strain evidence="8">211/11P</strain>
    </source>
</reference>
<evidence type="ECO:0000256" key="1">
    <source>
        <dbReference type="ARBA" id="ARBA00022490"/>
    </source>
</evidence>
<keyword evidence="9" id="KW-1185">Reference proteome</keyword>
<feature type="binding site" evidence="5">
    <location>
        <position position="341"/>
    </location>
    <ligand>
        <name>Zn(2+)</name>
        <dbReference type="ChEBI" id="CHEBI:29105"/>
    </ligand>
</feature>
<comment type="cofactor">
    <cofactor evidence="5">
        <name>Zn(2+)</name>
        <dbReference type="ChEBI" id="CHEBI:29105"/>
    </cofactor>
    <text evidence="5">Binds 1 zinc ion per subunit.</text>
</comment>
<dbReference type="Pfam" id="PF01702">
    <property type="entry name" value="TGT"/>
    <property type="match status" value="1"/>
</dbReference>
<comment type="function">
    <text evidence="5">Non-catalytic subunit of the queuine tRNA-ribosyltransferase (TGT) that catalyzes the base-exchange of a guanine (G) residue with queuine (Q) at position 34 (anticodon wobble position) in tRNAs with GU(N) anticodons (tRNA-Asp, -Asn, -His and -Tyr), resulting in the hypermodified nucleoside queuosine (7-(((4,5-cis-dihydroxy-2-cyclopenten-1-yl)amino)methyl)-7-deazaguanosine).</text>
</comment>
<comment type="subcellular location">
    <subcellularLocation>
        <location evidence="5">Cytoplasm</location>
    </subcellularLocation>
</comment>
<dbReference type="InterPro" id="IPR002616">
    <property type="entry name" value="tRNA_ribo_trans-like"/>
</dbReference>
<gene>
    <name evidence="8" type="ORF">D9Q98_005119</name>
</gene>
<dbReference type="NCBIfam" id="TIGR00449">
    <property type="entry name" value="tgt_general"/>
    <property type="match status" value="2"/>
</dbReference>
<evidence type="ECO:0000256" key="4">
    <source>
        <dbReference type="ARBA" id="ARBA00022833"/>
    </source>
</evidence>
<comment type="caution">
    <text evidence="8">The sequence shown here is derived from an EMBL/GenBank/DDBJ whole genome shotgun (WGS) entry which is preliminary data.</text>
</comment>
<dbReference type="GO" id="GO:0046872">
    <property type="term" value="F:metal ion binding"/>
    <property type="evidence" value="ECO:0007669"/>
    <property type="project" value="UniProtKB-KW"/>
</dbReference>
<feature type="binding site" evidence="5">
    <location>
        <position position="312"/>
    </location>
    <ligand>
        <name>Zn(2+)</name>
        <dbReference type="ChEBI" id="CHEBI:29105"/>
    </ligand>
</feature>
<keyword evidence="2 5" id="KW-0819">tRNA processing</keyword>
<dbReference type="GO" id="GO:0005737">
    <property type="term" value="C:cytoplasm"/>
    <property type="evidence" value="ECO:0007669"/>
    <property type="project" value="UniProtKB-SubCell"/>
</dbReference>
<dbReference type="OrthoDB" id="27601at2759"/>
<dbReference type="Gene3D" id="3.20.20.105">
    <property type="entry name" value="Queuine tRNA-ribosyltransferase-like"/>
    <property type="match status" value="1"/>
</dbReference>